<dbReference type="EMBL" id="JAIMJA010000013">
    <property type="protein sequence ID" value="MCE2595817.1"/>
    <property type="molecule type" value="Genomic_DNA"/>
</dbReference>
<gene>
    <name evidence="2" type="ORF">K6Y31_13475</name>
</gene>
<keyword evidence="3" id="KW-1185">Reference proteome</keyword>
<accession>A0ABS8WBZ3</accession>
<feature type="signal peptide" evidence="1">
    <location>
        <begin position="1"/>
        <end position="21"/>
    </location>
</feature>
<organism evidence="2 3">
    <name type="scientific">Motilimonas cestriensis</name>
    <dbReference type="NCBI Taxonomy" id="2742685"/>
    <lineage>
        <taxon>Bacteria</taxon>
        <taxon>Pseudomonadati</taxon>
        <taxon>Pseudomonadota</taxon>
        <taxon>Gammaproteobacteria</taxon>
        <taxon>Alteromonadales</taxon>
        <taxon>Alteromonadales genera incertae sedis</taxon>
        <taxon>Motilimonas</taxon>
    </lineage>
</organism>
<feature type="chain" id="PRO_5046740645" evidence="1">
    <location>
        <begin position="22"/>
        <end position="323"/>
    </location>
</feature>
<dbReference type="SUPFAM" id="SSF56935">
    <property type="entry name" value="Porins"/>
    <property type="match status" value="1"/>
</dbReference>
<keyword evidence="1" id="KW-0732">Signal</keyword>
<name>A0ABS8WBZ3_9GAMM</name>
<dbReference type="InterPro" id="IPR016896">
    <property type="entry name" value="DUF2860"/>
</dbReference>
<dbReference type="PIRSF" id="PIRSF028696">
    <property type="entry name" value="UCP028696"/>
    <property type="match status" value="1"/>
</dbReference>
<comment type="caution">
    <text evidence="2">The sequence shown here is derived from an EMBL/GenBank/DDBJ whole genome shotgun (WGS) entry which is preliminary data.</text>
</comment>
<reference evidence="2 3" key="1">
    <citation type="journal article" date="2022" name="Environ. Microbiol. Rep.">
        <title>Eco-phylogenetic analyses reveal divergent evolution of vitamin B12 metabolism in the marine bacterial family 'Psychromonadaceae'.</title>
        <authorList>
            <person name="Jin X."/>
            <person name="Yang Y."/>
            <person name="Cao H."/>
            <person name="Gao B."/>
            <person name="Zhao Z."/>
        </authorList>
    </citation>
    <scope>NUCLEOTIDE SEQUENCE [LARGE SCALE GENOMIC DNA]</scope>
    <source>
        <strain evidence="2 3">MKS20</strain>
    </source>
</reference>
<evidence type="ECO:0000256" key="1">
    <source>
        <dbReference type="SAM" id="SignalP"/>
    </source>
</evidence>
<proteinExistence type="predicted"/>
<dbReference type="Proteomes" id="UP001201273">
    <property type="component" value="Unassembled WGS sequence"/>
</dbReference>
<dbReference type="Pfam" id="PF11059">
    <property type="entry name" value="DUF2860"/>
    <property type="match status" value="1"/>
</dbReference>
<protein>
    <submittedName>
        <fullName evidence="2">DUF2860 domain-containing protein</fullName>
    </submittedName>
</protein>
<evidence type="ECO:0000313" key="2">
    <source>
        <dbReference type="EMBL" id="MCE2595817.1"/>
    </source>
</evidence>
<dbReference type="RefSeq" id="WP_233053481.1">
    <property type="nucleotide sequence ID" value="NZ_JAIMJA010000013.1"/>
</dbReference>
<sequence>MNKILSFASLAILFATSVSYAAEREVGWHGQVSAHVGMMQKKSQFNTDENKTITQLGAAQEQGNSVLVFPMWDINYGLQQVAGEFYFQSDLAGMASNFYMEAGYRHYLTDGSRLGFGVIPGVLGRETWQDPYLLGAERQTTDAVIRGLVVNYDNIGGSSFSIELAAGQRELDEEKSGASVNVDSNLLVREGDLYYAQLSQQWNLSADMGLEWQLHYLQDNADGAAMENQRYGLEVEFTKTFGRHILLAGGQFYRQDYQASHPVFLRKRQDDLMGLSGTYVYAAPFNWPQTLLIARIGWDNRDSNIDFYNEEEVLATVGMSYQF</sequence>
<evidence type="ECO:0000313" key="3">
    <source>
        <dbReference type="Proteomes" id="UP001201273"/>
    </source>
</evidence>